<keyword evidence="3" id="KW-0406">Ion transport</keyword>
<keyword evidence="1" id="KW-0472">Membrane</keyword>
<accession>A0A915YLN1</accession>
<dbReference type="SUPFAM" id="SSF81324">
    <property type="entry name" value="Voltage-gated potassium channels"/>
    <property type="match status" value="1"/>
</dbReference>
<dbReference type="Pfam" id="PF07885">
    <property type="entry name" value="Ion_trans_2"/>
    <property type="match status" value="1"/>
</dbReference>
<dbReference type="GO" id="GO:0034220">
    <property type="term" value="P:monoatomic ion transmembrane transport"/>
    <property type="evidence" value="ECO:0007669"/>
    <property type="project" value="UniProtKB-KW"/>
</dbReference>
<feature type="transmembrane region" description="Helical" evidence="1">
    <location>
        <begin position="32"/>
        <end position="52"/>
    </location>
</feature>
<dbReference type="EMBL" id="AP026867">
    <property type="protein sequence ID" value="BDS15515.1"/>
    <property type="molecule type" value="Genomic_DNA"/>
</dbReference>
<sequence length="187" mass="21016">MPHGFEGFWQHAIVLQNVLIGLLLFRNARKWVYILALILSAILLIECLLFWWFDDLLIRFTIGGLFMIYFLLASVKVYKDILMAKEVGNETIAAAFSGFIMLGFIGAFLFTLVELSTPNSFSNLGVGENRFQNLNYFSFVSLLTIGYGDIAPLTPVAKKMAVFLGLVGNFYLTFITAIVIGKYLSDK</sequence>
<organism evidence="3 4">
    <name type="scientific">Aureispira anguillae</name>
    <dbReference type="NCBI Taxonomy" id="2864201"/>
    <lineage>
        <taxon>Bacteria</taxon>
        <taxon>Pseudomonadati</taxon>
        <taxon>Bacteroidota</taxon>
        <taxon>Saprospiria</taxon>
        <taxon>Saprospirales</taxon>
        <taxon>Saprospiraceae</taxon>
        <taxon>Aureispira</taxon>
    </lineage>
</organism>
<dbReference type="RefSeq" id="WP_264790661.1">
    <property type="nucleotide sequence ID" value="NZ_AP026867.1"/>
</dbReference>
<dbReference type="AlphaFoldDB" id="A0A915YLN1"/>
<keyword evidence="1" id="KW-0812">Transmembrane</keyword>
<dbReference type="Gene3D" id="1.10.287.70">
    <property type="match status" value="1"/>
</dbReference>
<reference evidence="3" key="1">
    <citation type="submission" date="2022-09" db="EMBL/GenBank/DDBJ databases">
        <title>Aureispira anguillicida sp. nov., isolated from Leptocephalus of Japanese eel Anguilla japonica.</title>
        <authorList>
            <person name="Yuasa K."/>
            <person name="Mekata T."/>
            <person name="Ikunari K."/>
        </authorList>
    </citation>
    <scope>NUCLEOTIDE SEQUENCE</scope>
    <source>
        <strain evidence="3">EL160426</strain>
    </source>
</reference>
<keyword evidence="3" id="KW-0407">Ion channel</keyword>
<feature type="transmembrane region" description="Helical" evidence="1">
    <location>
        <begin position="58"/>
        <end position="79"/>
    </location>
</feature>
<evidence type="ECO:0000256" key="1">
    <source>
        <dbReference type="SAM" id="Phobius"/>
    </source>
</evidence>
<feature type="transmembrane region" description="Helical" evidence="1">
    <location>
        <begin position="133"/>
        <end position="150"/>
    </location>
</feature>
<feature type="domain" description="Potassium channel" evidence="2">
    <location>
        <begin position="112"/>
        <end position="180"/>
    </location>
</feature>
<keyword evidence="4" id="KW-1185">Reference proteome</keyword>
<name>A0A915YLN1_9BACT</name>
<feature type="transmembrane region" description="Helical" evidence="1">
    <location>
        <begin position="162"/>
        <end position="184"/>
    </location>
</feature>
<feature type="transmembrane region" description="Helical" evidence="1">
    <location>
        <begin position="7"/>
        <end position="25"/>
    </location>
</feature>
<evidence type="ECO:0000313" key="4">
    <source>
        <dbReference type="Proteomes" id="UP001060919"/>
    </source>
</evidence>
<dbReference type="InterPro" id="IPR013099">
    <property type="entry name" value="K_chnl_dom"/>
</dbReference>
<protein>
    <submittedName>
        <fullName evidence="3">Potassium channel family protein</fullName>
    </submittedName>
</protein>
<keyword evidence="3" id="KW-0813">Transport</keyword>
<keyword evidence="1" id="KW-1133">Transmembrane helix</keyword>
<dbReference type="KEGG" id="aup:AsAng_0062990"/>
<evidence type="ECO:0000313" key="3">
    <source>
        <dbReference type="EMBL" id="BDS15515.1"/>
    </source>
</evidence>
<dbReference type="Proteomes" id="UP001060919">
    <property type="component" value="Chromosome"/>
</dbReference>
<proteinExistence type="predicted"/>
<feature type="transmembrane region" description="Helical" evidence="1">
    <location>
        <begin position="91"/>
        <end position="113"/>
    </location>
</feature>
<evidence type="ECO:0000259" key="2">
    <source>
        <dbReference type="Pfam" id="PF07885"/>
    </source>
</evidence>
<gene>
    <name evidence="3" type="ORF">AsAng_0062990</name>
</gene>